<protein>
    <recommendedName>
        <fullName evidence="4">Secreted protein</fullName>
    </recommendedName>
</protein>
<evidence type="ECO:0000313" key="3">
    <source>
        <dbReference type="Proteomes" id="UP001527866"/>
    </source>
</evidence>
<name>A0ABT4U2B5_9ACTN</name>
<proteinExistence type="predicted"/>
<dbReference type="Proteomes" id="UP001527866">
    <property type="component" value="Unassembled WGS sequence"/>
</dbReference>
<comment type="caution">
    <text evidence="2">The sequence shown here is derived from an EMBL/GenBank/DDBJ whole genome shotgun (WGS) entry which is preliminary data.</text>
</comment>
<evidence type="ECO:0000256" key="1">
    <source>
        <dbReference type="SAM" id="MobiDB-lite"/>
    </source>
</evidence>
<reference evidence="2 3" key="1">
    <citation type="submission" date="2023-01" db="EMBL/GenBank/DDBJ databases">
        <title>Draft genome sequence of Nocardiopsis sp. RSe5-2 isolated from halophytes.</title>
        <authorList>
            <person name="Duangmal K."/>
            <person name="Chantavorakit T."/>
        </authorList>
    </citation>
    <scope>NUCLEOTIDE SEQUENCE [LARGE SCALE GENOMIC DNA]</scope>
    <source>
        <strain evidence="2 3">RSe5-2</strain>
    </source>
</reference>
<dbReference type="EMBL" id="JAQFWQ010000023">
    <property type="protein sequence ID" value="MDA2811073.1"/>
    <property type="molecule type" value="Genomic_DNA"/>
</dbReference>
<evidence type="ECO:0000313" key="2">
    <source>
        <dbReference type="EMBL" id="MDA2811073.1"/>
    </source>
</evidence>
<organism evidence="2 3">
    <name type="scientific">Nocardiopsis endophytica</name>
    <dbReference type="NCBI Taxonomy" id="3018445"/>
    <lineage>
        <taxon>Bacteria</taxon>
        <taxon>Bacillati</taxon>
        <taxon>Actinomycetota</taxon>
        <taxon>Actinomycetes</taxon>
        <taxon>Streptosporangiales</taxon>
        <taxon>Nocardiopsidaceae</taxon>
        <taxon>Nocardiopsis</taxon>
    </lineage>
</organism>
<accession>A0ABT4U2B5</accession>
<evidence type="ECO:0008006" key="4">
    <source>
        <dbReference type="Google" id="ProtNLM"/>
    </source>
</evidence>
<gene>
    <name evidence="2" type="ORF">O4J56_10535</name>
</gene>
<keyword evidence="3" id="KW-1185">Reference proteome</keyword>
<feature type="region of interest" description="Disordered" evidence="1">
    <location>
        <begin position="138"/>
        <end position="164"/>
    </location>
</feature>
<sequence>MGRMRGAGCITVLVVVGAAAGIYYYAAPEPEGVLTEERAEERTSQYIASAVRALPGDSAMDEEALLPAVSDPCKTDEQQVSKSYQVPVGTEEKEAEAAEALVDHWGNRGYTLQEDMRPEEMYVLFRNDDGFRMAVSSSTDEDELSISASSPCFDPEAESAGGPEIPVVSDMWEQVQSAIGGMEQK</sequence>
<dbReference type="RefSeq" id="WP_270685538.1">
    <property type="nucleotide sequence ID" value="NZ_JAQFWQ010000023.1"/>
</dbReference>